<protein>
    <recommendedName>
        <fullName evidence="4">Trafficking protein particle complex subunit 12</fullName>
    </recommendedName>
</protein>
<comment type="caution">
    <text evidence="2">The sequence shown here is derived from an EMBL/GenBank/DDBJ whole genome shotgun (WGS) entry which is preliminary data.</text>
</comment>
<dbReference type="Proteomes" id="UP000008383">
    <property type="component" value="Unassembled WGS sequence"/>
</dbReference>
<proteinExistence type="predicted"/>
<dbReference type="SUPFAM" id="SSF48452">
    <property type="entry name" value="TPR-like"/>
    <property type="match status" value="1"/>
</dbReference>
<dbReference type="OrthoDB" id="428342at2759"/>
<dbReference type="EMBL" id="ACYE01000229">
    <property type="protein sequence ID" value="EFE40703.1"/>
    <property type="molecule type" value="Genomic_DNA"/>
</dbReference>
<dbReference type="GeneID" id="9578165"/>
<organism evidence="2 3">
    <name type="scientific">Trichophyton verrucosum (strain HKI 0517)</name>
    <dbReference type="NCBI Taxonomy" id="663202"/>
    <lineage>
        <taxon>Eukaryota</taxon>
        <taxon>Fungi</taxon>
        <taxon>Dikarya</taxon>
        <taxon>Ascomycota</taxon>
        <taxon>Pezizomycotina</taxon>
        <taxon>Eurotiomycetes</taxon>
        <taxon>Eurotiomycetidae</taxon>
        <taxon>Onygenales</taxon>
        <taxon>Arthrodermataceae</taxon>
        <taxon>Trichophyton</taxon>
    </lineage>
</organism>
<dbReference type="Gene3D" id="1.25.40.10">
    <property type="entry name" value="Tetratricopeptide repeat domain"/>
    <property type="match status" value="1"/>
</dbReference>
<dbReference type="InterPro" id="IPR011990">
    <property type="entry name" value="TPR-like_helical_dom_sf"/>
</dbReference>
<dbReference type="PANTHER" id="PTHR21581:SF6">
    <property type="entry name" value="TRAFFICKING PROTEIN PARTICLE COMPLEX SUBUNIT 12"/>
    <property type="match status" value="1"/>
</dbReference>
<keyword evidence="3" id="KW-1185">Reference proteome</keyword>
<reference evidence="3" key="1">
    <citation type="journal article" date="2011" name="Genome Biol.">
        <title>Comparative and functional genomics provide insights into the pathogenicity of dermatophytic fungi.</title>
        <authorList>
            <person name="Burmester A."/>
            <person name="Shelest E."/>
            <person name="Gloeckner G."/>
            <person name="Heddergott C."/>
            <person name="Schindler S."/>
            <person name="Staib P."/>
            <person name="Heidel A."/>
            <person name="Felder M."/>
            <person name="Petzold A."/>
            <person name="Szafranski K."/>
            <person name="Feuermann M."/>
            <person name="Pedruzzi I."/>
            <person name="Priebe S."/>
            <person name="Groth M."/>
            <person name="Winkler R."/>
            <person name="Li W."/>
            <person name="Kniemeyer O."/>
            <person name="Schroeckh V."/>
            <person name="Hertweck C."/>
            <person name="Hube B."/>
            <person name="White T.C."/>
            <person name="Platzer M."/>
            <person name="Guthke R."/>
            <person name="Heitman J."/>
            <person name="Woestemeyer J."/>
            <person name="Zipfel P.F."/>
            <person name="Monod M."/>
            <person name="Brakhage A.A."/>
        </authorList>
    </citation>
    <scope>NUCLEOTIDE SEQUENCE [LARGE SCALE GENOMIC DNA]</scope>
    <source>
        <strain evidence="3">HKI 0517</strain>
    </source>
</reference>
<dbReference type="AlphaFoldDB" id="D4DBR7"/>
<evidence type="ECO:0000313" key="2">
    <source>
        <dbReference type="EMBL" id="EFE40703.1"/>
    </source>
</evidence>
<gene>
    <name evidence="2" type="ORF">TRV_04565</name>
</gene>
<name>D4DBR7_TRIVH</name>
<accession>D4DBR7</accession>
<dbReference type="GO" id="GO:0030008">
    <property type="term" value="C:TRAPP complex"/>
    <property type="evidence" value="ECO:0007669"/>
    <property type="project" value="TreeGrafter"/>
</dbReference>
<dbReference type="GO" id="GO:0005794">
    <property type="term" value="C:Golgi apparatus"/>
    <property type="evidence" value="ECO:0007669"/>
    <property type="project" value="TreeGrafter"/>
</dbReference>
<evidence type="ECO:0000256" key="1">
    <source>
        <dbReference type="SAM" id="MobiDB-lite"/>
    </source>
</evidence>
<dbReference type="KEGG" id="tve:TRV_04565"/>
<sequence>MERVCVASKQVCRSSLVDGLLACLMLCMSFSLPKREKNPLLSVQAFHDFNLLGQSVLGAGWTQAAAVQRTEDRERKRERGSVWHVSVYVHHGTLRLTASAECVCKRPNTRSPTPAAASGNRDSKTSSLPFHPARDLIASPKDSSHIQVTQNFSFLRQPEIFHPLSQLEIPLPFRSEFPSLLPGQPLESALQQLDDLCKKGHYLPAAHFAATILTSSLITSTDYSAIFSLLYTRLTCLLLTGNTLLAAEESKALQDLNSSFYYVDVKPDLPKEDGSSQEPPERAHLAPWPLRVIAVRLQSIGFSDTRRGISGLYDLGLEARRHIIRPDVGAEEKALWKARLGDLGIRVVNALVEMGDLEAARRSLATNIVEPLLKMAEGKFDEAVTGWNDLLKTYSGTDDEVLIKQNLAVCLLYVGDLKQSREILESLVDDHNSFQSLTFNLATVYELCSENSGALKAALAERVAEHPQSEHRNWEIPNGAFKI</sequence>
<dbReference type="PANTHER" id="PTHR21581">
    <property type="entry name" value="D-ALANYL-D-ALANINE CARBOXYPEPTIDASE"/>
    <property type="match status" value="1"/>
</dbReference>
<evidence type="ECO:0008006" key="4">
    <source>
        <dbReference type="Google" id="ProtNLM"/>
    </source>
</evidence>
<dbReference type="RefSeq" id="XP_003021321.1">
    <property type="nucleotide sequence ID" value="XM_003021275.1"/>
</dbReference>
<evidence type="ECO:0000313" key="3">
    <source>
        <dbReference type="Proteomes" id="UP000008383"/>
    </source>
</evidence>
<dbReference type="HOGENOM" id="CLU_022275_0_0_1"/>
<feature type="region of interest" description="Disordered" evidence="1">
    <location>
        <begin position="107"/>
        <end position="130"/>
    </location>
</feature>